<reference evidence="3" key="1">
    <citation type="journal article" date="2014" name="Proc. Natl. Acad. Sci. U.S.A.">
        <title>Extensive sampling of basidiomycete genomes demonstrates inadequacy of the white-rot/brown-rot paradigm for wood decay fungi.</title>
        <authorList>
            <person name="Riley R."/>
            <person name="Salamov A.A."/>
            <person name="Brown D.W."/>
            <person name="Nagy L.G."/>
            <person name="Floudas D."/>
            <person name="Held B.W."/>
            <person name="Levasseur A."/>
            <person name="Lombard V."/>
            <person name="Morin E."/>
            <person name="Otillar R."/>
            <person name="Lindquist E.A."/>
            <person name="Sun H."/>
            <person name="LaButti K.M."/>
            <person name="Schmutz J."/>
            <person name="Jabbour D."/>
            <person name="Luo H."/>
            <person name="Baker S.E."/>
            <person name="Pisabarro A.G."/>
            <person name="Walton J.D."/>
            <person name="Blanchette R.A."/>
            <person name="Henrissat B."/>
            <person name="Martin F."/>
            <person name="Cullen D."/>
            <person name="Hibbett D.S."/>
            <person name="Grigoriev I.V."/>
        </authorList>
    </citation>
    <scope>NUCLEOTIDE SEQUENCE [LARGE SCALE GENOMIC DNA]</scope>
    <source>
        <strain evidence="3">FD-172 SS1</strain>
    </source>
</reference>
<evidence type="ECO:0000313" key="2">
    <source>
        <dbReference type="EMBL" id="KDQ08578.1"/>
    </source>
</evidence>
<dbReference type="Proteomes" id="UP000027195">
    <property type="component" value="Unassembled WGS sequence"/>
</dbReference>
<dbReference type="PANTHER" id="PTHR38926:SF5">
    <property type="entry name" value="F-BOX AND LEUCINE-RICH REPEAT PROTEIN 6"/>
    <property type="match status" value="1"/>
</dbReference>
<protein>
    <recommendedName>
        <fullName evidence="1">F-box domain-containing protein</fullName>
    </recommendedName>
</protein>
<dbReference type="STRING" id="930990.A0A067LYS3"/>
<dbReference type="InterPro" id="IPR001810">
    <property type="entry name" value="F-box_dom"/>
</dbReference>
<dbReference type="HOGENOM" id="CLU_020999_3_3_1"/>
<dbReference type="SUPFAM" id="SSF52047">
    <property type="entry name" value="RNI-like"/>
    <property type="match status" value="1"/>
</dbReference>
<dbReference type="InParanoid" id="A0A067LYS3"/>
<feature type="domain" description="F-box" evidence="1">
    <location>
        <begin position="94"/>
        <end position="141"/>
    </location>
</feature>
<dbReference type="Pfam" id="PF12937">
    <property type="entry name" value="F-box-like"/>
    <property type="match status" value="1"/>
</dbReference>
<dbReference type="Gene3D" id="1.20.1280.50">
    <property type="match status" value="1"/>
</dbReference>
<sequence length="520" mass="57756">MPPTVQSPLIWALNDRLRKAHDVQDHTRPAYLAETRYYRREAPDAFNAHEDSLDVLDREIELLKLTLEAIIGERERAEARHNRRLNAGSIVESRLPPEILAHVFSVGVDPFDTSFPLLVSSVSKHWRDVALRTPELWQFFRFQFSTPVEMLAAWLERSKACWFDFELQVDDCPGFGAEDCRTAMEIVRPHLPRCRRLTLSVYDRECAQAVLLQCQGVTAPLLENLDVSLWDVAGGDQVNEACTIFEGGTPQLASLTTTGVSLNWDDSLFSGLTHLVIKGVPERKCPTLRQMCSILGKSPSLESLELRGAGFAASEEVRAGDGGDGNTYALFPAALPRVHLPAIQTMTLREIPSEFSSPLIASITAPALEILVAETESIMDDVSSMMLNIGYQFTSLRRLTLCGGRYSVPTCVDMLRNLGDLETLRLDGCSAHVLSELSSSGRSNLGWLCPQLKYLTLSSSHDLPASQVLNLVRSRLNSRGASKLMVLAVDASCQISSADREWLERHLLIFSQTKSNTVLF</sequence>
<proteinExistence type="predicted"/>
<organism evidence="2 3">
    <name type="scientific">Botryobasidium botryosum (strain FD-172 SS1)</name>
    <dbReference type="NCBI Taxonomy" id="930990"/>
    <lineage>
        <taxon>Eukaryota</taxon>
        <taxon>Fungi</taxon>
        <taxon>Dikarya</taxon>
        <taxon>Basidiomycota</taxon>
        <taxon>Agaricomycotina</taxon>
        <taxon>Agaricomycetes</taxon>
        <taxon>Cantharellales</taxon>
        <taxon>Botryobasidiaceae</taxon>
        <taxon>Botryobasidium</taxon>
    </lineage>
</organism>
<gene>
    <name evidence="2" type="ORF">BOTBODRAFT_564984</name>
</gene>
<evidence type="ECO:0000313" key="3">
    <source>
        <dbReference type="Proteomes" id="UP000027195"/>
    </source>
</evidence>
<name>A0A067LYS3_BOTB1</name>
<dbReference type="InterPro" id="IPR032675">
    <property type="entry name" value="LRR_dom_sf"/>
</dbReference>
<accession>A0A067LYS3</accession>
<dbReference type="AlphaFoldDB" id="A0A067LYS3"/>
<dbReference type="PANTHER" id="PTHR38926">
    <property type="entry name" value="F-BOX DOMAIN CONTAINING PROTEIN, EXPRESSED"/>
    <property type="match status" value="1"/>
</dbReference>
<keyword evidence="3" id="KW-1185">Reference proteome</keyword>
<dbReference type="InterPro" id="IPR036047">
    <property type="entry name" value="F-box-like_dom_sf"/>
</dbReference>
<dbReference type="EMBL" id="KL198089">
    <property type="protein sequence ID" value="KDQ08578.1"/>
    <property type="molecule type" value="Genomic_DNA"/>
</dbReference>
<dbReference type="OrthoDB" id="8048523at2759"/>
<dbReference type="Gene3D" id="3.80.10.10">
    <property type="entry name" value="Ribonuclease Inhibitor"/>
    <property type="match status" value="1"/>
</dbReference>
<dbReference type="SUPFAM" id="SSF81383">
    <property type="entry name" value="F-box domain"/>
    <property type="match status" value="1"/>
</dbReference>
<evidence type="ECO:0000259" key="1">
    <source>
        <dbReference type="Pfam" id="PF12937"/>
    </source>
</evidence>